<dbReference type="Proteomes" id="UP000217265">
    <property type="component" value="Chromosome"/>
</dbReference>
<comment type="pathway">
    <text evidence="1 7">Cofactor biosynthesis; riboflavin biosynthesis; riboflavin from 2-hydroxy-3-oxobutyl phosphate and 5-amino-6-(D-ribitylamino)uracil: step 1/2.</text>
</comment>
<dbReference type="GO" id="GO:0009349">
    <property type="term" value="C:riboflavin synthase complex"/>
    <property type="evidence" value="ECO:0007669"/>
    <property type="project" value="UniProtKB-UniRule"/>
</dbReference>
<dbReference type="NCBIfam" id="TIGR00114">
    <property type="entry name" value="lumazine-synth"/>
    <property type="match status" value="1"/>
</dbReference>
<evidence type="ECO:0000256" key="2">
    <source>
        <dbReference type="ARBA" id="ARBA00007424"/>
    </source>
</evidence>
<dbReference type="GO" id="GO:0009231">
    <property type="term" value="P:riboflavin biosynthetic process"/>
    <property type="evidence" value="ECO:0007669"/>
    <property type="project" value="UniProtKB-UniRule"/>
</dbReference>
<keyword evidence="5 7" id="KW-0808">Transferase</keyword>
<feature type="binding site" evidence="7">
    <location>
        <begin position="59"/>
        <end position="61"/>
    </location>
    <ligand>
        <name>5-amino-6-(D-ribitylamino)uracil</name>
        <dbReference type="ChEBI" id="CHEBI:15934"/>
    </ligand>
</feature>
<dbReference type="GO" id="GO:0005829">
    <property type="term" value="C:cytosol"/>
    <property type="evidence" value="ECO:0007669"/>
    <property type="project" value="TreeGrafter"/>
</dbReference>
<feature type="binding site" evidence="7">
    <location>
        <position position="116"/>
    </location>
    <ligand>
        <name>5-amino-6-(D-ribitylamino)uracil</name>
        <dbReference type="ChEBI" id="CHEBI:15934"/>
    </ligand>
</feature>
<dbReference type="KEGG" id="vbh:CMV30_10215"/>
<dbReference type="PANTHER" id="PTHR21058:SF0">
    <property type="entry name" value="6,7-DIMETHYL-8-RIBITYLLUMAZINE SYNTHASE"/>
    <property type="match status" value="1"/>
</dbReference>
<keyword evidence="9" id="KW-1185">Reference proteome</keyword>
<evidence type="ECO:0000256" key="1">
    <source>
        <dbReference type="ARBA" id="ARBA00004917"/>
    </source>
</evidence>
<feature type="binding site" evidence="7">
    <location>
        <begin position="88"/>
        <end position="89"/>
    </location>
    <ligand>
        <name>(2S)-2-hydroxy-3-oxobutyl phosphate</name>
        <dbReference type="ChEBI" id="CHEBI:58830"/>
    </ligand>
</feature>
<dbReference type="SUPFAM" id="SSF52121">
    <property type="entry name" value="Lumazine synthase"/>
    <property type="match status" value="1"/>
</dbReference>
<gene>
    <name evidence="7" type="primary">ribH</name>
    <name evidence="8" type="ORF">CMV30_10215</name>
</gene>
<evidence type="ECO:0000256" key="5">
    <source>
        <dbReference type="ARBA" id="ARBA00022679"/>
    </source>
</evidence>
<organism evidence="8 9">
    <name type="scientific">Nibricoccus aquaticus</name>
    <dbReference type="NCBI Taxonomy" id="2576891"/>
    <lineage>
        <taxon>Bacteria</taxon>
        <taxon>Pseudomonadati</taxon>
        <taxon>Verrucomicrobiota</taxon>
        <taxon>Opitutia</taxon>
        <taxon>Opitutales</taxon>
        <taxon>Opitutaceae</taxon>
        <taxon>Nibricoccus</taxon>
    </lineage>
</organism>
<feature type="binding site" evidence="7">
    <location>
        <position position="130"/>
    </location>
    <ligand>
        <name>(2S)-2-hydroxy-3-oxobutyl phosphate</name>
        <dbReference type="ChEBI" id="CHEBI:58830"/>
    </ligand>
</feature>
<dbReference type="EMBL" id="CP023344">
    <property type="protein sequence ID" value="ATC64296.1"/>
    <property type="molecule type" value="Genomic_DNA"/>
</dbReference>
<comment type="function">
    <text evidence="7">Catalyzes the formation of 6,7-dimethyl-8-ribityllumazine by condensation of 5-amino-6-(D-ribitylamino)uracil with 3,4-dihydroxy-2-butanone 4-phosphate. This is the penultimate step in the biosynthesis of riboflavin.</text>
</comment>
<comment type="catalytic activity">
    <reaction evidence="6 7">
        <text>(2S)-2-hydroxy-3-oxobutyl phosphate + 5-amino-6-(D-ribitylamino)uracil = 6,7-dimethyl-8-(1-D-ribityl)lumazine + phosphate + 2 H2O + H(+)</text>
        <dbReference type="Rhea" id="RHEA:26152"/>
        <dbReference type="ChEBI" id="CHEBI:15377"/>
        <dbReference type="ChEBI" id="CHEBI:15378"/>
        <dbReference type="ChEBI" id="CHEBI:15934"/>
        <dbReference type="ChEBI" id="CHEBI:43474"/>
        <dbReference type="ChEBI" id="CHEBI:58201"/>
        <dbReference type="ChEBI" id="CHEBI:58830"/>
        <dbReference type="EC" id="2.5.1.78"/>
    </reaction>
</comment>
<evidence type="ECO:0000256" key="7">
    <source>
        <dbReference type="HAMAP-Rule" id="MF_00178"/>
    </source>
</evidence>
<name>A0A290QDG7_9BACT</name>
<dbReference type="Gene3D" id="3.40.50.960">
    <property type="entry name" value="Lumazine/riboflavin synthase"/>
    <property type="match status" value="1"/>
</dbReference>
<feature type="binding site" evidence="7">
    <location>
        <position position="25"/>
    </location>
    <ligand>
        <name>5-amino-6-(D-ribitylamino)uracil</name>
        <dbReference type="ChEBI" id="CHEBI:15934"/>
    </ligand>
</feature>
<evidence type="ECO:0000256" key="6">
    <source>
        <dbReference type="ARBA" id="ARBA00048785"/>
    </source>
</evidence>
<dbReference type="UniPathway" id="UPA00275">
    <property type="reaction ID" value="UER00404"/>
</dbReference>
<dbReference type="InterPro" id="IPR034964">
    <property type="entry name" value="LS"/>
</dbReference>
<accession>A0A290QDG7</accession>
<feature type="active site" description="Proton donor" evidence="7">
    <location>
        <position position="91"/>
    </location>
</feature>
<evidence type="ECO:0000256" key="3">
    <source>
        <dbReference type="ARBA" id="ARBA00012664"/>
    </source>
</evidence>
<evidence type="ECO:0000313" key="9">
    <source>
        <dbReference type="Proteomes" id="UP000217265"/>
    </source>
</evidence>
<sequence length="157" mass="16621">MSLDAPQLLSIDGSPFTVGIAAARFNARLTDALLEQVVKQLHDAGVKKKNLHVVRVPGSNELPVAAQLLAARRKPDVVIALGVLIRGGTIHYELIAESATSGLQRVALDAKVPVINGVVVAENLKQAEERCLGKINRGGEFANSALEMAALKKSLSQ</sequence>
<comment type="similarity">
    <text evidence="2 7">Belongs to the DMRL synthase family.</text>
</comment>
<evidence type="ECO:0000313" key="8">
    <source>
        <dbReference type="EMBL" id="ATC64296.1"/>
    </source>
</evidence>
<feature type="binding site" evidence="7">
    <location>
        <begin position="83"/>
        <end position="85"/>
    </location>
    <ligand>
        <name>5-amino-6-(D-ribitylamino)uracil</name>
        <dbReference type="ChEBI" id="CHEBI:15934"/>
    </ligand>
</feature>
<evidence type="ECO:0000256" key="4">
    <source>
        <dbReference type="ARBA" id="ARBA00022619"/>
    </source>
</evidence>
<dbReference type="GO" id="GO:0000906">
    <property type="term" value="F:6,7-dimethyl-8-ribityllumazine synthase activity"/>
    <property type="evidence" value="ECO:0007669"/>
    <property type="project" value="UniProtKB-UniRule"/>
</dbReference>
<dbReference type="RefSeq" id="WP_096055928.1">
    <property type="nucleotide sequence ID" value="NZ_CP023344.1"/>
</dbReference>
<protein>
    <recommendedName>
        <fullName evidence="3 7">6,7-dimethyl-8-ribityllumazine synthase</fullName>
        <shortName evidence="7">DMRL synthase</shortName>
        <shortName evidence="7">LS</shortName>
        <shortName evidence="7">Lumazine synthase</shortName>
        <ecNumber evidence="3 7">2.5.1.78</ecNumber>
    </recommendedName>
</protein>
<reference evidence="8 9" key="1">
    <citation type="submission" date="2017-09" db="EMBL/GenBank/DDBJ databases">
        <title>Complete genome sequence of Verrucomicrobial strain HZ-65, isolated from freshwater.</title>
        <authorList>
            <person name="Choi A."/>
        </authorList>
    </citation>
    <scope>NUCLEOTIDE SEQUENCE [LARGE SCALE GENOMIC DNA]</scope>
    <source>
        <strain evidence="8 9">HZ-65</strain>
    </source>
</reference>
<dbReference type="HAMAP" id="MF_00178">
    <property type="entry name" value="Lumazine_synth"/>
    <property type="match status" value="1"/>
</dbReference>
<dbReference type="InterPro" id="IPR036467">
    <property type="entry name" value="LS/RS_sf"/>
</dbReference>
<dbReference type="InterPro" id="IPR002180">
    <property type="entry name" value="LS/RS"/>
</dbReference>
<dbReference type="CDD" id="cd09209">
    <property type="entry name" value="Lumazine_synthase-I"/>
    <property type="match status" value="1"/>
</dbReference>
<dbReference type="EC" id="2.5.1.78" evidence="3 7"/>
<dbReference type="OrthoDB" id="9809709at2"/>
<dbReference type="AlphaFoldDB" id="A0A290QDG7"/>
<dbReference type="PANTHER" id="PTHR21058">
    <property type="entry name" value="6,7-DIMETHYL-8-RIBITYLLUMAZINE SYNTHASE DMRL SYNTHASE LUMAZINE SYNTHASE"/>
    <property type="match status" value="1"/>
</dbReference>
<proteinExistence type="inferred from homology"/>
<keyword evidence="4 7" id="KW-0686">Riboflavin biosynthesis</keyword>
<dbReference type="Pfam" id="PF00885">
    <property type="entry name" value="DMRL_synthase"/>
    <property type="match status" value="1"/>
</dbReference>